<accession>A0AAD5BW24</accession>
<keyword evidence="7" id="KW-0808">Transferase</keyword>
<evidence type="ECO:0000256" key="18">
    <source>
        <dbReference type="ARBA" id="ARBA00047899"/>
    </source>
</evidence>
<dbReference type="InterPro" id="IPR013210">
    <property type="entry name" value="LRR_N_plant-typ"/>
</dbReference>
<name>A0AAD5BW24_AMBAR</name>
<keyword evidence="6" id="KW-0433">Leucine-rich repeat</keyword>
<comment type="catalytic activity">
    <reaction evidence="18">
        <text>L-threonyl-[protein] + ATP = O-phospho-L-threonyl-[protein] + ADP + H(+)</text>
        <dbReference type="Rhea" id="RHEA:46608"/>
        <dbReference type="Rhea" id="RHEA-COMP:11060"/>
        <dbReference type="Rhea" id="RHEA-COMP:11605"/>
        <dbReference type="ChEBI" id="CHEBI:15378"/>
        <dbReference type="ChEBI" id="CHEBI:30013"/>
        <dbReference type="ChEBI" id="CHEBI:30616"/>
        <dbReference type="ChEBI" id="CHEBI:61977"/>
        <dbReference type="ChEBI" id="CHEBI:456216"/>
        <dbReference type="EC" id="2.7.11.1"/>
    </reaction>
</comment>
<comment type="caution">
    <text evidence="24">The sequence shown here is derived from an EMBL/GenBank/DDBJ whole genome shotgun (WGS) entry which is preliminary data.</text>
</comment>
<dbReference type="SUPFAM" id="SSF56112">
    <property type="entry name" value="Protein kinase-like (PK-like)"/>
    <property type="match status" value="1"/>
</dbReference>
<evidence type="ECO:0000259" key="23">
    <source>
        <dbReference type="PROSITE" id="PS50011"/>
    </source>
</evidence>
<feature type="domain" description="Protein kinase" evidence="23">
    <location>
        <begin position="590"/>
        <end position="855"/>
    </location>
</feature>
<dbReference type="SMART" id="SM00369">
    <property type="entry name" value="LRR_TYP"/>
    <property type="match status" value="8"/>
</dbReference>
<gene>
    <name evidence="24" type="ORF">M8C21_013742</name>
</gene>
<dbReference type="Gene3D" id="3.30.200.20">
    <property type="entry name" value="Phosphorylase Kinase, domain 1"/>
    <property type="match status" value="1"/>
</dbReference>
<dbReference type="Pfam" id="PF00069">
    <property type="entry name" value="Pkinase"/>
    <property type="match status" value="1"/>
</dbReference>
<evidence type="ECO:0000256" key="21">
    <source>
        <dbReference type="SAM" id="Phobius"/>
    </source>
</evidence>
<keyword evidence="10" id="KW-0677">Repeat</keyword>
<evidence type="ECO:0000313" key="24">
    <source>
        <dbReference type="EMBL" id="KAI7730788.1"/>
    </source>
</evidence>
<evidence type="ECO:0000256" key="4">
    <source>
        <dbReference type="ARBA" id="ARBA00022527"/>
    </source>
</evidence>
<feature type="binding site" evidence="20">
    <location>
        <position position="618"/>
    </location>
    <ligand>
        <name>ATP</name>
        <dbReference type="ChEBI" id="CHEBI:30616"/>
    </ligand>
</feature>
<dbReference type="GO" id="GO:0006952">
    <property type="term" value="P:defense response"/>
    <property type="evidence" value="ECO:0007669"/>
    <property type="project" value="UniProtKB-ARBA"/>
</dbReference>
<feature type="chain" id="PRO_5041947439" description="non-specific serine/threonine protein kinase" evidence="22">
    <location>
        <begin position="25"/>
        <end position="855"/>
    </location>
</feature>
<dbReference type="PROSITE" id="PS50011">
    <property type="entry name" value="PROTEIN_KINASE_DOM"/>
    <property type="match status" value="1"/>
</dbReference>
<dbReference type="FunFam" id="3.80.10.10:FF:000233">
    <property type="entry name" value="Leucine-rich repeat receptor-like protein kinase TDR"/>
    <property type="match status" value="1"/>
</dbReference>
<dbReference type="InterPro" id="IPR001611">
    <property type="entry name" value="Leu-rich_rpt"/>
</dbReference>
<evidence type="ECO:0000256" key="13">
    <source>
        <dbReference type="ARBA" id="ARBA00022840"/>
    </source>
</evidence>
<dbReference type="GO" id="GO:0005524">
    <property type="term" value="F:ATP binding"/>
    <property type="evidence" value="ECO:0007669"/>
    <property type="project" value="UniProtKB-UniRule"/>
</dbReference>
<dbReference type="InterPro" id="IPR017441">
    <property type="entry name" value="Protein_kinase_ATP_BS"/>
</dbReference>
<dbReference type="PANTHER" id="PTHR48053">
    <property type="entry name" value="LEUCINE RICH REPEAT FAMILY PROTEIN, EXPRESSED"/>
    <property type="match status" value="1"/>
</dbReference>
<dbReference type="PROSITE" id="PS00109">
    <property type="entry name" value="PROTEIN_KINASE_TYR"/>
    <property type="match status" value="1"/>
</dbReference>
<keyword evidence="12" id="KW-0418">Kinase</keyword>
<keyword evidence="4" id="KW-0723">Serine/threonine-protein kinase</keyword>
<dbReference type="InterPro" id="IPR051716">
    <property type="entry name" value="Plant_RL_S/T_kinase"/>
</dbReference>
<keyword evidence="13 20" id="KW-0067">ATP-binding</keyword>
<dbReference type="FunFam" id="3.30.200.20:FF:000309">
    <property type="entry name" value="Leucine-rich repeat receptor protein kinase MSP1"/>
    <property type="match status" value="1"/>
</dbReference>
<dbReference type="PRINTS" id="PR00019">
    <property type="entry name" value="LEURICHRPT"/>
</dbReference>
<dbReference type="GO" id="GO:0005886">
    <property type="term" value="C:plasma membrane"/>
    <property type="evidence" value="ECO:0007669"/>
    <property type="project" value="UniProtKB-SubCell"/>
</dbReference>
<evidence type="ECO:0000256" key="11">
    <source>
        <dbReference type="ARBA" id="ARBA00022741"/>
    </source>
</evidence>
<keyword evidence="8 21" id="KW-0812">Transmembrane</keyword>
<evidence type="ECO:0000256" key="16">
    <source>
        <dbReference type="ARBA" id="ARBA00023170"/>
    </source>
</evidence>
<evidence type="ECO:0000256" key="20">
    <source>
        <dbReference type="PROSITE-ProRule" id="PRU10141"/>
    </source>
</evidence>
<evidence type="ECO:0000256" key="1">
    <source>
        <dbReference type="ARBA" id="ARBA00004236"/>
    </source>
</evidence>
<keyword evidence="15 21" id="KW-0472">Membrane</keyword>
<dbReference type="InterPro" id="IPR011009">
    <property type="entry name" value="Kinase-like_dom_sf"/>
</dbReference>
<dbReference type="Pfam" id="PF00560">
    <property type="entry name" value="LRR_1"/>
    <property type="match status" value="8"/>
</dbReference>
<evidence type="ECO:0000256" key="2">
    <source>
        <dbReference type="ARBA" id="ARBA00004479"/>
    </source>
</evidence>
<keyword evidence="25" id="KW-1185">Reference proteome</keyword>
<comment type="catalytic activity">
    <reaction evidence="19">
        <text>L-seryl-[protein] + ATP = O-phospho-L-seryl-[protein] + ADP + H(+)</text>
        <dbReference type="Rhea" id="RHEA:17989"/>
        <dbReference type="Rhea" id="RHEA-COMP:9863"/>
        <dbReference type="Rhea" id="RHEA-COMP:11604"/>
        <dbReference type="ChEBI" id="CHEBI:15378"/>
        <dbReference type="ChEBI" id="CHEBI:29999"/>
        <dbReference type="ChEBI" id="CHEBI:30616"/>
        <dbReference type="ChEBI" id="CHEBI:83421"/>
        <dbReference type="ChEBI" id="CHEBI:456216"/>
        <dbReference type="EC" id="2.7.11.1"/>
    </reaction>
</comment>
<dbReference type="InterPro" id="IPR003591">
    <property type="entry name" value="Leu-rich_rpt_typical-subtyp"/>
</dbReference>
<dbReference type="FunFam" id="1.10.510.10:FF:000479">
    <property type="entry name" value="Leucine-rich repeat receptor-like protein kinase"/>
    <property type="match status" value="1"/>
</dbReference>
<evidence type="ECO:0000313" key="25">
    <source>
        <dbReference type="Proteomes" id="UP001206925"/>
    </source>
</evidence>
<feature type="transmembrane region" description="Helical" evidence="21">
    <location>
        <begin position="528"/>
        <end position="552"/>
    </location>
</feature>
<evidence type="ECO:0000256" key="19">
    <source>
        <dbReference type="ARBA" id="ARBA00048679"/>
    </source>
</evidence>
<comment type="subcellular location">
    <subcellularLocation>
        <location evidence="1">Cell membrane</location>
    </subcellularLocation>
    <subcellularLocation>
        <location evidence="2">Membrane</location>
        <topology evidence="2">Single-pass type I membrane protein</topology>
    </subcellularLocation>
</comment>
<evidence type="ECO:0000256" key="14">
    <source>
        <dbReference type="ARBA" id="ARBA00022989"/>
    </source>
</evidence>
<keyword evidence="11 20" id="KW-0547">Nucleotide-binding</keyword>
<dbReference type="PANTHER" id="PTHR48053:SF65">
    <property type="entry name" value="LRR RECEPTOR-LIKE KINASE FAMILY PROTEIN"/>
    <property type="match status" value="1"/>
</dbReference>
<dbReference type="GO" id="GO:0051707">
    <property type="term" value="P:response to other organism"/>
    <property type="evidence" value="ECO:0007669"/>
    <property type="project" value="UniProtKB-ARBA"/>
</dbReference>
<dbReference type="Pfam" id="PF08263">
    <property type="entry name" value="LRRNT_2"/>
    <property type="match status" value="1"/>
</dbReference>
<dbReference type="InterPro" id="IPR032675">
    <property type="entry name" value="LRR_dom_sf"/>
</dbReference>
<dbReference type="InterPro" id="IPR000719">
    <property type="entry name" value="Prot_kinase_dom"/>
</dbReference>
<evidence type="ECO:0000256" key="9">
    <source>
        <dbReference type="ARBA" id="ARBA00022729"/>
    </source>
</evidence>
<dbReference type="FunFam" id="3.80.10.10:FF:000400">
    <property type="entry name" value="Nuclear pore complex protein NUP107"/>
    <property type="match status" value="1"/>
</dbReference>
<evidence type="ECO:0000256" key="22">
    <source>
        <dbReference type="SAM" id="SignalP"/>
    </source>
</evidence>
<evidence type="ECO:0000256" key="10">
    <source>
        <dbReference type="ARBA" id="ARBA00022737"/>
    </source>
</evidence>
<keyword evidence="5" id="KW-0597">Phosphoprotein</keyword>
<evidence type="ECO:0000256" key="7">
    <source>
        <dbReference type="ARBA" id="ARBA00022679"/>
    </source>
</evidence>
<dbReference type="Gene3D" id="1.10.510.10">
    <property type="entry name" value="Transferase(Phosphotransferase) domain 1"/>
    <property type="match status" value="1"/>
</dbReference>
<dbReference type="SUPFAM" id="SSF52058">
    <property type="entry name" value="L domain-like"/>
    <property type="match status" value="2"/>
</dbReference>
<evidence type="ECO:0000256" key="8">
    <source>
        <dbReference type="ARBA" id="ARBA00022692"/>
    </source>
</evidence>
<proteinExistence type="predicted"/>
<keyword evidence="16" id="KW-0675">Receptor</keyword>
<dbReference type="Proteomes" id="UP001206925">
    <property type="component" value="Unassembled WGS sequence"/>
</dbReference>
<evidence type="ECO:0000256" key="17">
    <source>
        <dbReference type="ARBA" id="ARBA00023180"/>
    </source>
</evidence>
<evidence type="ECO:0000256" key="15">
    <source>
        <dbReference type="ARBA" id="ARBA00023136"/>
    </source>
</evidence>
<dbReference type="PROSITE" id="PS00107">
    <property type="entry name" value="PROTEIN_KINASE_ATP"/>
    <property type="match status" value="1"/>
</dbReference>
<dbReference type="Gene3D" id="3.80.10.10">
    <property type="entry name" value="Ribonuclease Inhibitor"/>
    <property type="match status" value="3"/>
</dbReference>
<dbReference type="GO" id="GO:0009791">
    <property type="term" value="P:post-embryonic development"/>
    <property type="evidence" value="ECO:0007669"/>
    <property type="project" value="UniProtKB-ARBA"/>
</dbReference>
<dbReference type="Pfam" id="PF13855">
    <property type="entry name" value="LRR_8"/>
    <property type="match status" value="1"/>
</dbReference>
<keyword evidence="17" id="KW-0325">Glycoprotein</keyword>
<evidence type="ECO:0000256" key="6">
    <source>
        <dbReference type="ARBA" id="ARBA00022614"/>
    </source>
</evidence>
<dbReference type="EC" id="2.7.11.1" evidence="3"/>
<feature type="signal peptide" evidence="22">
    <location>
        <begin position="1"/>
        <end position="24"/>
    </location>
</feature>
<reference evidence="24" key="1">
    <citation type="submission" date="2022-06" db="EMBL/GenBank/DDBJ databases">
        <title>Uncovering the hologenomic basis of an extraordinary plant invasion.</title>
        <authorList>
            <person name="Bieker V.C."/>
            <person name="Martin M.D."/>
            <person name="Gilbert T."/>
            <person name="Hodgins K."/>
            <person name="Battlay P."/>
            <person name="Petersen B."/>
            <person name="Wilson J."/>
        </authorList>
    </citation>
    <scope>NUCLEOTIDE SEQUENCE</scope>
    <source>
        <strain evidence="24">AA19_3_7</strain>
        <tissue evidence="24">Leaf</tissue>
    </source>
</reference>
<sequence>MGSSIFLTIALILSSFSNLSLANAAKVSNLRITNEASSLLKWKSGLDKQSQSFLSSWIGSNPCQDWHGIGCSNITTDGENVVTSIQLSNSSLKGTLGDLDTWSLGNLELLDLSLNSLSGIIPPKIGNLNSVKFLNLSSNQLTGLIPSSIGNLTNLHYLYLDNNILSGSIPFELGHARDLIDLTLSKNMLNGTLPLSFRNFSRIERIEINDNNISGSIPNYFANYTRLERLDLGKNNFSSVIPSELGKRTALVHLKLFMNNLIGSIPKDMNLTKMEELDYIDLSNNKLYGEVSSNWGLCPNLTSLKLSNNNLSGKLSKEIGRATRLGELLLSSNHLVGEIPKSFERLSSLMKLYLDNNKLSGTIPSELGSLSNLEDLNLAKNSFSGMIQERLGECLKLRSLNLSSNRFEGVIPVHISKLDNLEFLDLSENNLFGNPPPQLGGLKALETLNLSHNSLAGYIPTSFIEMLSLTTVDISFNQLEGPLPKMLAFEVAPIEALRNNKQLCGYNTGLDCPMEQGNQDKENIGLKVILIIVLPSLGCMLLVVVMIGIFLYDNKRNPNDAKLMQQEIEANPFTIGKMTYRNIIDALEDFDPKYIVGVGGFGTVYKAELLSEVCAVKKFHESEDNKMYNLKSFEAEIRALTELRHQNIVKLYGFCLHPRHMFLVYEFMVGGSLRMVLCDKERVVDFDWEKRLAVVNGVANALCYMHHNCSQTIIHGDLSSNNVLLDSDWVAHVSDFGTARVLDPDSSNKTTFIGTIGYVPPELAYTMKVSEKCDVYSFGVIIIEVIMGKHPGDFLNSLRDMNGTSLTEILDRRLPSPSNQIEKKLKLLVAVAFSCLQKSPHSRPSMLEVTLGLSA</sequence>
<dbReference type="EMBL" id="JAMZMK010010642">
    <property type="protein sequence ID" value="KAI7730788.1"/>
    <property type="molecule type" value="Genomic_DNA"/>
</dbReference>
<dbReference type="GO" id="GO:0004674">
    <property type="term" value="F:protein serine/threonine kinase activity"/>
    <property type="evidence" value="ECO:0007669"/>
    <property type="project" value="UniProtKB-KW"/>
</dbReference>
<evidence type="ECO:0000256" key="5">
    <source>
        <dbReference type="ARBA" id="ARBA00022553"/>
    </source>
</evidence>
<evidence type="ECO:0000256" key="12">
    <source>
        <dbReference type="ARBA" id="ARBA00022777"/>
    </source>
</evidence>
<keyword evidence="14 21" id="KW-1133">Transmembrane helix</keyword>
<dbReference type="AlphaFoldDB" id="A0AAD5BW24"/>
<evidence type="ECO:0000256" key="3">
    <source>
        <dbReference type="ARBA" id="ARBA00012513"/>
    </source>
</evidence>
<dbReference type="InterPro" id="IPR008266">
    <property type="entry name" value="Tyr_kinase_AS"/>
</dbReference>
<organism evidence="24 25">
    <name type="scientific">Ambrosia artemisiifolia</name>
    <name type="common">Common ragweed</name>
    <dbReference type="NCBI Taxonomy" id="4212"/>
    <lineage>
        <taxon>Eukaryota</taxon>
        <taxon>Viridiplantae</taxon>
        <taxon>Streptophyta</taxon>
        <taxon>Embryophyta</taxon>
        <taxon>Tracheophyta</taxon>
        <taxon>Spermatophyta</taxon>
        <taxon>Magnoliopsida</taxon>
        <taxon>eudicotyledons</taxon>
        <taxon>Gunneridae</taxon>
        <taxon>Pentapetalae</taxon>
        <taxon>asterids</taxon>
        <taxon>campanulids</taxon>
        <taxon>Asterales</taxon>
        <taxon>Asteraceae</taxon>
        <taxon>Asteroideae</taxon>
        <taxon>Heliantheae alliance</taxon>
        <taxon>Heliantheae</taxon>
        <taxon>Ambrosia</taxon>
    </lineage>
</organism>
<keyword evidence="9 22" id="KW-0732">Signal</keyword>
<protein>
    <recommendedName>
        <fullName evidence="3">non-specific serine/threonine protein kinase</fullName>
        <ecNumber evidence="3">2.7.11.1</ecNumber>
    </recommendedName>
</protein>